<accession>A0A7I8KNU7</accession>
<dbReference type="AlphaFoldDB" id="A0A7I8KNU7"/>
<dbReference type="FunFam" id="3.40.50.2000:FF:000064">
    <property type="entry name" value="Glycosyltransferase"/>
    <property type="match status" value="1"/>
</dbReference>
<comment type="similarity">
    <text evidence="1 4">Belongs to the UDP-glycosyltransferase family.</text>
</comment>
<dbReference type="EMBL" id="LR746270">
    <property type="protein sequence ID" value="CAA7398966.1"/>
    <property type="molecule type" value="Genomic_DNA"/>
</dbReference>
<dbReference type="Pfam" id="PF00201">
    <property type="entry name" value="UDPGT"/>
    <property type="match status" value="1"/>
</dbReference>
<dbReference type="Gene3D" id="3.40.50.2000">
    <property type="entry name" value="Glycogen Phosphorylase B"/>
    <property type="match status" value="2"/>
</dbReference>
<reference evidence="6" key="1">
    <citation type="submission" date="2020-02" db="EMBL/GenBank/DDBJ databases">
        <authorList>
            <person name="Scholz U."/>
            <person name="Mascher M."/>
            <person name="Fiebig A."/>
        </authorList>
    </citation>
    <scope>NUCLEOTIDE SEQUENCE</scope>
</reference>
<keyword evidence="3 4" id="KW-0808">Transferase</keyword>
<dbReference type="PANTHER" id="PTHR48047:SF107">
    <property type="entry name" value="UDP-GLYCOSYLTRANSFERASE 92A1-LIKE"/>
    <property type="match status" value="1"/>
</dbReference>
<sequence length="494" mass="54679">MARRQHIVLFPFLAQGHIIPFLALAKLITRRYPGRFTVTLVSTPLNVRSLRQSLPPDSGVLLREIPFRSADHGLPPDTENTDSVPFQDLIRIFQASTTLQPQFERLIAEEITKEDGRPPLCIIVDFFLGWTVQIAEKLGVFHAIFNTCGAFGTAVYFSMWMNLPHSHTTSEDDFWVPGFPESFRLHLSQLSPTLRYADGADPWSSVIRQQIALCLSSKAILCNTVEGLEPMGMALLRKIAGLCVWSIGPVHPLETTNSAGRGARRVPGVDPETCLRWLDAHPPRSVLYVSFGSQNSISAAQMMALAAGLEATRRPFIWVIRPPFGFDVKAEFKDEWLPKGFEDRTGKSGRGLLVRNWSPQLEILSHPSVGGFLSHCGWNSVLESLSRGVPLIGWPMAAEQFYNSKMMEEELGVCVELARGVEQRVSSVEVERVVGLVMDGEKGENMRRKAASTAQTIRTAIEEEDDKGTSAAALDDFLATVLKTAPPANEADDL</sequence>
<dbReference type="GO" id="GO:0035251">
    <property type="term" value="F:UDP-glucosyltransferase activity"/>
    <property type="evidence" value="ECO:0007669"/>
    <property type="project" value="TreeGrafter"/>
</dbReference>
<evidence type="ECO:0000256" key="3">
    <source>
        <dbReference type="ARBA" id="ARBA00022679"/>
    </source>
</evidence>
<name>A0A7I8KNU7_SPIIN</name>
<dbReference type="InterPro" id="IPR035595">
    <property type="entry name" value="UDP_glycos_trans_CS"/>
</dbReference>
<dbReference type="Proteomes" id="UP000663760">
    <property type="component" value="Chromosome 7"/>
</dbReference>
<dbReference type="CDD" id="cd03784">
    <property type="entry name" value="GT1_Gtf-like"/>
    <property type="match status" value="1"/>
</dbReference>
<dbReference type="PROSITE" id="PS00375">
    <property type="entry name" value="UDPGT"/>
    <property type="match status" value="1"/>
</dbReference>
<dbReference type="OrthoDB" id="5835829at2759"/>
<dbReference type="SUPFAM" id="SSF53756">
    <property type="entry name" value="UDP-Glycosyltransferase/glycogen phosphorylase"/>
    <property type="match status" value="1"/>
</dbReference>
<evidence type="ECO:0000313" key="7">
    <source>
        <dbReference type="Proteomes" id="UP000663760"/>
    </source>
</evidence>
<gene>
    <name evidence="6" type="ORF">SI8410_07009636</name>
</gene>
<protein>
    <recommendedName>
        <fullName evidence="5">Glycosyltransferase</fullName>
        <ecNumber evidence="5">2.4.1.-</ecNumber>
    </recommendedName>
</protein>
<evidence type="ECO:0000256" key="2">
    <source>
        <dbReference type="ARBA" id="ARBA00022676"/>
    </source>
</evidence>
<keyword evidence="7" id="KW-1185">Reference proteome</keyword>
<organism evidence="6 7">
    <name type="scientific">Spirodela intermedia</name>
    <name type="common">Intermediate duckweed</name>
    <dbReference type="NCBI Taxonomy" id="51605"/>
    <lineage>
        <taxon>Eukaryota</taxon>
        <taxon>Viridiplantae</taxon>
        <taxon>Streptophyta</taxon>
        <taxon>Embryophyta</taxon>
        <taxon>Tracheophyta</taxon>
        <taxon>Spermatophyta</taxon>
        <taxon>Magnoliopsida</taxon>
        <taxon>Liliopsida</taxon>
        <taxon>Araceae</taxon>
        <taxon>Lemnoideae</taxon>
        <taxon>Spirodela</taxon>
    </lineage>
</organism>
<dbReference type="EC" id="2.4.1.-" evidence="5"/>
<evidence type="ECO:0000256" key="4">
    <source>
        <dbReference type="RuleBase" id="RU003718"/>
    </source>
</evidence>
<dbReference type="InterPro" id="IPR002213">
    <property type="entry name" value="UDP_glucos_trans"/>
</dbReference>
<dbReference type="PANTHER" id="PTHR48047">
    <property type="entry name" value="GLYCOSYLTRANSFERASE"/>
    <property type="match status" value="1"/>
</dbReference>
<keyword evidence="2 4" id="KW-0328">Glycosyltransferase</keyword>
<proteinExistence type="inferred from homology"/>
<evidence type="ECO:0000313" key="6">
    <source>
        <dbReference type="EMBL" id="CAA7398966.1"/>
    </source>
</evidence>
<evidence type="ECO:0000256" key="5">
    <source>
        <dbReference type="RuleBase" id="RU362057"/>
    </source>
</evidence>
<evidence type="ECO:0000256" key="1">
    <source>
        <dbReference type="ARBA" id="ARBA00009995"/>
    </source>
</evidence>
<dbReference type="FunFam" id="3.40.50.2000:FF:000103">
    <property type="entry name" value="Glycosyltransferase"/>
    <property type="match status" value="1"/>
</dbReference>